<gene>
    <name evidence="4" type="ORF">RchiOBHm_Chr7g0216711</name>
</gene>
<dbReference type="Pfam" id="PF01370">
    <property type="entry name" value="Epimerase"/>
    <property type="match status" value="1"/>
</dbReference>
<dbReference type="EC" id="1.2.1.44" evidence="4"/>
<evidence type="ECO:0000313" key="4">
    <source>
        <dbReference type="EMBL" id="PRQ19391.1"/>
    </source>
</evidence>
<dbReference type="InterPro" id="IPR036291">
    <property type="entry name" value="NAD(P)-bd_dom_sf"/>
</dbReference>
<dbReference type="OrthoDB" id="2735536at2759"/>
<accession>A0A2P6PBT7</accession>
<dbReference type="STRING" id="74649.A0A2P6PBT7"/>
<dbReference type="Gene3D" id="3.40.50.720">
    <property type="entry name" value="NAD(P)-binding Rossmann-like Domain"/>
    <property type="match status" value="1"/>
</dbReference>
<reference evidence="4 5" key="1">
    <citation type="journal article" date="2018" name="Nat. Genet.">
        <title>The Rosa genome provides new insights in the design of modern roses.</title>
        <authorList>
            <person name="Bendahmane M."/>
        </authorList>
    </citation>
    <scope>NUCLEOTIDE SEQUENCE [LARGE SCALE GENOMIC DNA]</scope>
    <source>
        <strain evidence="5">cv. Old Blush</strain>
    </source>
</reference>
<feature type="domain" description="NAD-dependent epimerase/dehydratase" evidence="3">
    <location>
        <begin position="7"/>
        <end position="248"/>
    </location>
</feature>
<dbReference type="InterPro" id="IPR001509">
    <property type="entry name" value="Epimerase_deHydtase"/>
</dbReference>
<evidence type="ECO:0000256" key="1">
    <source>
        <dbReference type="ARBA" id="ARBA00022857"/>
    </source>
</evidence>
<dbReference type="InterPro" id="IPR050425">
    <property type="entry name" value="NAD(P)_dehydrat-like"/>
</dbReference>
<dbReference type="Gramene" id="PRQ19391">
    <property type="protein sequence ID" value="PRQ19391"/>
    <property type="gene ID" value="RchiOBHm_Chr7g0216711"/>
</dbReference>
<dbReference type="FunFam" id="3.40.50.720:FF:000382">
    <property type="entry name" value="NAD(P)-binding Rossmann-fold superfamily protein"/>
    <property type="match status" value="1"/>
</dbReference>
<keyword evidence="2 4" id="KW-0560">Oxidoreductase</keyword>
<sequence>MGEKDTVCVTGAGGFVASWVVKLLLSQGYKVHGTARDPGDEKNAHLKKLENASENLQLFKADLFDVEGLCNAISGCSGVFHVACPVPSDEVSNSDEREFIEPAVRGTRNVLDACIKAKVKRVVVVSSAGAVIYNPKWPKDKPMDEECWSDPVYCKKAKTQFGNYCLAKTMAETEALEYAKKSELRIITVCPSFVFGPMLQSTLNASNSLLITLLKDGLESVENRARPVVDVRDVAEALLLAYEEPEAEGRYICTSYVIKVQALVEMLKGLYPNYNYPKRIIGAVEDVKMSSEKLQKLGWKFRPLEETIVDAVNNYMKQVVSSANKD</sequence>
<dbReference type="CDD" id="cd08958">
    <property type="entry name" value="FR_SDR_e"/>
    <property type="match status" value="1"/>
</dbReference>
<dbReference type="PANTHER" id="PTHR10366:SF831">
    <property type="entry name" value="NAD-DEPENDENT EPIMERASE_DEHYDRATASE DOMAIN-CONTAINING PROTEIN"/>
    <property type="match status" value="1"/>
</dbReference>
<dbReference type="OMA" id="DPCDEKK"/>
<dbReference type="PANTHER" id="PTHR10366">
    <property type="entry name" value="NAD DEPENDENT EPIMERASE/DEHYDRATASE"/>
    <property type="match status" value="1"/>
</dbReference>
<protein>
    <submittedName>
        <fullName evidence="4">Putative cinnamoyl-CoA reductase</fullName>
        <ecNumber evidence="4">1.2.1.44</ecNumber>
    </submittedName>
</protein>
<proteinExistence type="predicted"/>
<evidence type="ECO:0000313" key="5">
    <source>
        <dbReference type="Proteomes" id="UP000238479"/>
    </source>
</evidence>
<dbReference type="SUPFAM" id="SSF51735">
    <property type="entry name" value="NAD(P)-binding Rossmann-fold domains"/>
    <property type="match status" value="1"/>
</dbReference>
<dbReference type="AlphaFoldDB" id="A0A2P6PBT7"/>
<comment type="caution">
    <text evidence="4">The sequence shown here is derived from an EMBL/GenBank/DDBJ whole genome shotgun (WGS) entry which is preliminary data.</text>
</comment>
<organism evidence="4 5">
    <name type="scientific">Rosa chinensis</name>
    <name type="common">China rose</name>
    <dbReference type="NCBI Taxonomy" id="74649"/>
    <lineage>
        <taxon>Eukaryota</taxon>
        <taxon>Viridiplantae</taxon>
        <taxon>Streptophyta</taxon>
        <taxon>Embryophyta</taxon>
        <taxon>Tracheophyta</taxon>
        <taxon>Spermatophyta</taxon>
        <taxon>Magnoliopsida</taxon>
        <taxon>eudicotyledons</taxon>
        <taxon>Gunneridae</taxon>
        <taxon>Pentapetalae</taxon>
        <taxon>rosids</taxon>
        <taxon>fabids</taxon>
        <taxon>Rosales</taxon>
        <taxon>Rosaceae</taxon>
        <taxon>Rosoideae</taxon>
        <taxon>Rosoideae incertae sedis</taxon>
        <taxon>Rosa</taxon>
    </lineage>
</organism>
<evidence type="ECO:0000259" key="3">
    <source>
        <dbReference type="Pfam" id="PF01370"/>
    </source>
</evidence>
<evidence type="ECO:0000256" key="2">
    <source>
        <dbReference type="ARBA" id="ARBA00023002"/>
    </source>
</evidence>
<dbReference type="EMBL" id="PDCK01000045">
    <property type="protein sequence ID" value="PRQ19391.1"/>
    <property type="molecule type" value="Genomic_DNA"/>
</dbReference>
<name>A0A2P6PBT7_ROSCH</name>
<dbReference type="GO" id="GO:0016621">
    <property type="term" value="F:cinnamoyl-CoA reductase activity"/>
    <property type="evidence" value="ECO:0007669"/>
    <property type="project" value="UniProtKB-EC"/>
</dbReference>
<dbReference type="GO" id="GO:0016616">
    <property type="term" value="F:oxidoreductase activity, acting on the CH-OH group of donors, NAD or NADP as acceptor"/>
    <property type="evidence" value="ECO:0007669"/>
    <property type="project" value="TreeGrafter"/>
</dbReference>
<keyword evidence="1" id="KW-0521">NADP</keyword>
<keyword evidence="5" id="KW-1185">Reference proteome</keyword>
<dbReference type="Proteomes" id="UP000238479">
    <property type="component" value="Chromosome 7"/>
</dbReference>